<reference evidence="2" key="1">
    <citation type="journal article" date="2020" name="Appl. Environ. Microbiol.">
        <title>Medium-Chain Fatty Acid Synthesis by 'Candidatus Weimeria bifida' gen. nov., sp. nov., and 'Candidatus Pseudoramibacter fermentans' sp. nov.</title>
        <authorList>
            <person name="Scarborough M.J."/>
            <person name="Myers K.S."/>
            <person name="Donohue T.J."/>
            <person name="Noguera D.R."/>
        </authorList>
    </citation>
    <scope>NUCLEOTIDE SEQUENCE</scope>
    <source>
        <strain evidence="2">LCO1.1</strain>
    </source>
</reference>
<sequence>MNIYMEQFLYSFKKNRKVLASLKDTQDLFEDGEMKDTLGRAIEHITNTYNESDFEDKALKIIEKNYPYEGLNVIHRFALRTEALGGEYGESIDLLLESRRMWADRVYALQQEKKVKRREIILSIVTSLLLCSMIFFMARRMNLDVSTNILSQIITLVVLVLDLLIYYKADSKLTAGYVADDRDREKEHLKQYERYKNYKNDLISRLGKKAAKKSIQEYIKTCFPEWLMQMSLLMQGENVQVAIFKSYDNAPEILKPALKEMIGRLRVNPNDRNAYMDFLSDFTLPEVRSTMKMLYSISEGKGGEARGQIADIIKRNQLMSDKAKRQQDSDSLAGMYALFLAPQLTGGLKLVCDMVLLFVVYLGSMSTVA</sequence>
<dbReference type="AlphaFoldDB" id="A0A6N7J1N3"/>
<comment type="caution">
    <text evidence="2">The sequence shown here is derived from an EMBL/GenBank/DDBJ whole genome shotgun (WGS) entry which is preliminary data.</text>
</comment>
<proteinExistence type="predicted"/>
<evidence type="ECO:0000313" key="2">
    <source>
        <dbReference type="EMBL" id="MQN01861.1"/>
    </source>
</evidence>
<gene>
    <name evidence="2" type="ORF">FRC54_08065</name>
</gene>
<feature type="transmembrane region" description="Helical" evidence="1">
    <location>
        <begin position="120"/>
        <end position="137"/>
    </location>
</feature>
<evidence type="ECO:0000256" key="1">
    <source>
        <dbReference type="SAM" id="Phobius"/>
    </source>
</evidence>
<protein>
    <recommendedName>
        <fullName evidence="4">Type II secretion system protein GspF domain-containing protein</fullName>
    </recommendedName>
</protein>
<keyword evidence="3" id="KW-1185">Reference proteome</keyword>
<evidence type="ECO:0008006" key="4">
    <source>
        <dbReference type="Google" id="ProtNLM"/>
    </source>
</evidence>
<feature type="transmembrane region" description="Helical" evidence="1">
    <location>
        <begin position="149"/>
        <end position="167"/>
    </location>
</feature>
<keyword evidence="1" id="KW-1133">Transmembrane helix</keyword>
<dbReference type="Proteomes" id="UP000460257">
    <property type="component" value="Unassembled WGS sequence"/>
</dbReference>
<evidence type="ECO:0000313" key="3">
    <source>
        <dbReference type="Proteomes" id="UP000460257"/>
    </source>
</evidence>
<dbReference type="EMBL" id="VOGC01000006">
    <property type="protein sequence ID" value="MQN01861.1"/>
    <property type="molecule type" value="Genomic_DNA"/>
</dbReference>
<accession>A0A6N7J1N3</accession>
<keyword evidence="1" id="KW-0812">Transmembrane</keyword>
<name>A0A6N7J1N3_9FIRM</name>
<keyword evidence="1" id="KW-0472">Membrane</keyword>
<organism evidence="2 3">
    <name type="scientific">Candidatus Weimeria bifida</name>
    <dbReference type="NCBI Taxonomy" id="2599074"/>
    <lineage>
        <taxon>Bacteria</taxon>
        <taxon>Bacillati</taxon>
        <taxon>Bacillota</taxon>
        <taxon>Clostridia</taxon>
        <taxon>Lachnospirales</taxon>
        <taxon>Lachnospiraceae</taxon>
        <taxon>Candidatus Weimeria</taxon>
    </lineage>
</organism>